<dbReference type="CDD" id="cd07043">
    <property type="entry name" value="STAS_anti-anti-sigma_factors"/>
    <property type="match status" value="1"/>
</dbReference>
<dbReference type="InterPro" id="IPR002645">
    <property type="entry name" value="STAS_dom"/>
</dbReference>
<accession>A0ABX8VE52</accession>
<dbReference type="InterPro" id="IPR050267">
    <property type="entry name" value="Anti-sigma-factor_SerPK"/>
</dbReference>
<dbReference type="InterPro" id="IPR036513">
    <property type="entry name" value="STAS_dom_sf"/>
</dbReference>
<dbReference type="InterPro" id="IPR036890">
    <property type="entry name" value="HATPase_C_sf"/>
</dbReference>
<dbReference type="PROSITE" id="PS50801">
    <property type="entry name" value="STAS"/>
    <property type="match status" value="1"/>
</dbReference>
<keyword evidence="3" id="KW-1185">Reference proteome</keyword>
<evidence type="ECO:0000313" key="3">
    <source>
        <dbReference type="Proteomes" id="UP000825367"/>
    </source>
</evidence>
<dbReference type="Gene3D" id="3.30.750.24">
    <property type="entry name" value="STAS domain"/>
    <property type="match status" value="1"/>
</dbReference>
<name>A0ABX8VE52_9MYCO</name>
<evidence type="ECO:0000313" key="2">
    <source>
        <dbReference type="EMBL" id="QYL16049.1"/>
    </source>
</evidence>
<dbReference type="Proteomes" id="UP000825367">
    <property type="component" value="Chromosome"/>
</dbReference>
<dbReference type="Pfam" id="PF01740">
    <property type="entry name" value="STAS"/>
    <property type="match status" value="1"/>
</dbReference>
<organism evidence="2 3">
    <name type="scientific">Mycolicibacterium pallens</name>
    <dbReference type="NCBI Taxonomy" id="370524"/>
    <lineage>
        <taxon>Bacteria</taxon>
        <taxon>Bacillati</taxon>
        <taxon>Actinomycetota</taxon>
        <taxon>Actinomycetes</taxon>
        <taxon>Mycobacteriales</taxon>
        <taxon>Mycobacteriaceae</taxon>
        <taxon>Mycolicibacterium</taxon>
    </lineage>
</organism>
<proteinExistence type="predicted"/>
<dbReference type="EMBL" id="CP080333">
    <property type="protein sequence ID" value="QYL16049.1"/>
    <property type="molecule type" value="Genomic_DNA"/>
</dbReference>
<protein>
    <submittedName>
        <fullName evidence="2">STAS domain-containing protein</fullName>
    </submittedName>
</protein>
<dbReference type="CDD" id="cd16936">
    <property type="entry name" value="HATPase_RsbW-like"/>
    <property type="match status" value="1"/>
</dbReference>
<dbReference type="PANTHER" id="PTHR35526:SF3">
    <property type="entry name" value="ANTI-SIGMA-F FACTOR RSBW"/>
    <property type="match status" value="1"/>
</dbReference>
<reference evidence="2 3" key="1">
    <citation type="submission" date="2021-07" db="EMBL/GenBank/DDBJ databases">
        <title>Whole genome sequencing of non-tuberculosis mycobacteria type-strains.</title>
        <authorList>
            <person name="Igarashi Y."/>
            <person name="Osugi A."/>
            <person name="Mitarai S."/>
        </authorList>
    </citation>
    <scope>NUCLEOTIDE SEQUENCE [LARGE SCALE GENOMIC DNA]</scope>
    <source>
        <strain evidence="2 3">JCM 16370</strain>
    </source>
</reference>
<feature type="domain" description="STAS" evidence="1">
    <location>
        <begin position="6"/>
        <end position="116"/>
    </location>
</feature>
<dbReference type="RefSeq" id="WP_125477492.1">
    <property type="nucleotide sequence ID" value="NZ_BAAAVX010000043.1"/>
</dbReference>
<gene>
    <name evidence="2" type="ORF">K0O64_23855</name>
</gene>
<dbReference type="PANTHER" id="PTHR35526">
    <property type="entry name" value="ANTI-SIGMA-F FACTOR RSBW-RELATED"/>
    <property type="match status" value="1"/>
</dbReference>
<dbReference type="Gene3D" id="3.30.565.10">
    <property type="entry name" value="Histidine kinase-like ATPase, C-terminal domain"/>
    <property type="match status" value="1"/>
</dbReference>
<sequence length="249" mass="27213">MRMERVRTRSEVNDGATVLTVHGILESVSYRQLRDVIIEAAIDAPRAVIVDMTELVVPTESALAVFTSARWHIARWPDIPLLLVCCTPDGRNLLRRNGISRFLPVYPAVQQAAAAVAAHETPERRRARIVLTPDSHGVHLSRQLVSECMQDWARPEVIPAAKVVVSALVENAALHAGGATAVRLEMRDDVLTVAVEDSSTIAPAILERFPCTEKLSSLKIIDAICRTWGCSPTTTGKVVWCAIGPENTL</sequence>
<evidence type="ECO:0000259" key="1">
    <source>
        <dbReference type="PROSITE" id="PS50801"/>
    </source>
</evidence>
<dbReference type="SUPFAM" id="SSF52091">
    <property type="entry name" value="SpoIIaa-like"/>
    <property type="match status" value="1"/>
</dbReference>